<dbReference type="InterPro" id="IPR029787">
    <property type="entry name" value="Nucleotide_cyclase"/>
</dbReference>
<dbReference type="InterPro" id="IPR000160">
    <property type="entry name" value="GGDEF_dom"/>
</dbReference>
<dbReference type="EMBL" id="JAHZIJ010000004">
    <property type="protein sequence ID" value="MBW7474926.1"/>
    <property type="molecule type" value="Genomic_DNA"/>
</dbReference>
<evidence type="ECO:0000259" key="7">
    <source>
        <dbReference type="PROSITE" id="PS50887"/>
    </source>
</evidence>
<evidence type="ECO:0000259" key="6">
    <source>
        <dbReference type="PROSITE" id="PS50885"/>
    </source>
</evidence>
<evidence type="ECO:0000256" key="1">
    <source>
        <dbReference type="ARBA" id="ARBA00004236"/>
    </source>
</evidence>
<dbReference type="InterPro" id="IPR035919">
    <property type="entry name" value="EAL_sf"/>
</dbReference>
<keyword evidence="3 4" id="KW-0472">Membrane</keyword>
<keyword evidence="2" id="KW-1003">Cell membrane</keyword>
<dbReference type="Gene3D" id="6.10.340.10">
    <property type="match status" value="1"/>
</dbReference>
<evidence type="ECO:0000259" key="5">
    <source>
        <dbReference type="PROSITE" id="PS50883"/>
    </source>
</evidence>
<dbReference type="SMART" id="SM00267">
    <property type="entry name" value="GGDEF"/>
    <property type="match status" value="1"/>
</dbReference>
<evidence type="ECO:0000313" key="8">
    <source>
        <dbReference type="EMBL" id="MBW7474926.1"/>
    </source>
</evidence>
<proteinExistence type="predicted"/>
<dbReference type="SUPFAM" id="SSF55073">
    <property type="entry name" value="Nucleotide cyclase"/>
    <property type="match status" value="1"/>
</dbReference>
<dbReference type="RefSeq" id="WP_219872142.1">
    <property type="nucleotide sequence ID" value="NZ_JAHZIJ010000004.1"/>
</dbReference>
<keyword evidence="4" id="KW-0812">Transmembrane</keyword>
<dbReference type="Gene3D" id="3.30.70.270">
    <property type="match status" value="1"/>
</dbReference>
<evidence type="ECO:0000313" key="9">
    <source>
        <dbReference type="Proteomes" id="UP000812277"/>
    </source>
</evidence>
<dbReference type="Pfam" id="PF00563">
    <property type="entry name" value="EAL"/>
    <property type="match status" value="1"/>
</dbReference>
<reference evidence="8 9" key="1">
    <citation type="submission" date="2021-07" db="EMBL/GenBank/DDBJ databases">
        <title>Paenibacillus radiodurans sp. nov., isolated from the southeastern edge of Tengger Desert.</title>
        <authorList>
            <person name="Zhang G."/>
        </authorList>
    </citation>
    <scope>NUCLEOTIDE SEQUENCE [LARGE SCALE GENOMIC DNA]</scope>
    <source>
        <strain evidence="8 9">DT7-4</strain>
    </source>
</reference>
<dbReference type="CDD" id="cd06225">
    <property type="entry name" value="HAMP"/>
    <property type="match status" value="1"/>
</dbReference>
<dbReference type="CDD" id="cd01949">
    <property type="entry name" value="GGDEF"/>
    <property type="match status" value="1"/>
</dbReference>
<feature type="domain" description="EAL" evidence="5">
    <location>
        <begin position="592"/>
        <end position="847"/>
    </location>
</feature>
<dbReference type="InterPro" id="IPR043128">
    <property type="entry name" value="Rev_trsase/Diguanyl_cyclase"/>
</dbReference>
<evidence type="ECO:0000256" key="3">
    <source>
        <dbReference type="ARBA" id="ARBA00023136"/>
    </source>
</evidence>
<dbReference type="Gene3D" id="3.20.20.450">
    <property type="entry name" value="EAL domain"/>
    <property type="match status" value="1"/>
</dbReference>
<keyword evidence="9" id="KW-1185">Reference proteome</keyword>
<dbReference type="PROSITE" id="PS50883">
    <property type="entry name" value="EAL"/>
    <property type="match status" value="1"/>
</dbReference>
<organism evidence="8 9">
    <name type="scientific">Paenibacillus oenotherae</name>
    <dbReference type="NCBI Taxonomy" id="1435645"/>
    <lineage>
        <taxon>Bacteria</taxon>
        <taxon>Bacillati</taxon>
        <taxon>Bacillota</taxon>
        <taxon>Bacilli</taxon>
        <taxon>Bacillales</taxon>
        <taxon>Paenibacillaceae</taxon>
        <taxon>Paenibacillus</taxon>
    </lineage>
</organism>
<dbReference type="NCBIfam" id="TIGR00254">
    <property type="entry name" value="GGDEF"/>
    <property type="match status" value="1"/>
</dbReference>
<name>A0ABS7D531_9BACL</name>
<dbReference type="Pfam" id="PF00672">
    <property type="entry name" value="HAMP"/>
    <property type="match status" value="1"/>
</dbReference>
<dbReference type="PANTHER" id="PTHR44757:SF2">
    <property type="entry name" value="BIOFILM ARCHITECTURE MAINTENANCE PROTEIN MBAA"/>
    <property type="match status" value="1"/>
</dbReference>
<dbReference type="PROSITE" id="PS50887">
    <property type="entry name" value="GGDEF"/>
    <property type="match status" value="1"/>
</dbReference>
<evidence type="ECO:0000256" key="4">
    <source>
        <dbReference type="SAM" id="Phobius"/>
    </source>
</evidence>
<dbReference type="SMART" id="SM00052">
    <property type="entry name" value="EAL"/>
    <property type="match status" value="1"/>
</dbReference>
<feature type="transmembrane region" description="Helical" evidence="4">
    <location>
        <begin position="333"/>
        <end position="364"/>
    </location>
</feature>
<gene>
    <name evidence="8" type="ORF">K0T92_09230</name>
</gene>
<keyword evidence="4" id="KW-1133">Transmembrane helix</keyword>
<dbReference type="InterPro" id="IPR001633">
    <property type="entry name" value="EAL_dom"/>
</dbReference>
<dbReference type="CDD" id="cd01948">
    <property type="entry name" value="EAL"/>
    <property type="match status" value="1"/>
</dbReference>
<feature type="transmembrane region" description="Helical" evidence="4">
    <location>
        <begin position="21"/>
        <end position="40"/>
    </location>
</feature>
<protein>
    <submittedName>
        <fullName evidence="8">EAL domain-containing protein</fullName>
    </submittedName>
</protein>
<feature type="domain" description="HAMP" evidence="6">
    <location>
        <begin position="355"/>
        <end position="407"/>
    </location>
</feature>
<evidence type="ECO:0000256" key="2">
    <source>
        <dbReference type="ARBA" id="ARBA00022475"/>
    </source>
</evidence>
<sequence length="850" mass="96422">MKRILFPAVGLMNRLNYLQKFALIGLLCFLPVGLAVQLLISDIDREIVFARKEIQGIRYTNHIRQFLEKLQRHRGEVNAYLLGDTSFSEQIIRTENDIRQAVESIDRVNDELGNGLQIGDRWTEIKEQWSTLLEEDYPNNVPNNRSQRSLLSGISFKKHSDIVANVLHLMGHIRDTSGLKLDPGQDTYYMMDSITSKLPTIAERLGQVRGTGAGIASVGFITAEEKTRLIVLSGMIRTDLADLDMEANKKLAGSSNLEELHPRLQSFVDSTHTFLRLLDRRIVQSEQIAIVPAELFRIGTDALEEAYLLNDLESPLLHTMLTERISELQQRKLWIVGLSILSVAMVLYIFIAFYYSVIHVVFVLKRTALRIIGGDLTARVALDTKDELYHVGTAFNKMVEAFGHTLEESKRQTERIEYLAFYDSLTDLPNRTFFQQKLLMALDEAERQRMKAAVLFIDLDHFKNINDTLGHDAGDQLLRIISERIKQSVDGKAVVSRMGGDEFLLLLPGLEEPHYAGRTAQKIIEALSASMEISGHHIVVSASIGISIFPDDGKESAELIKRADTALYYAKSHGRNKYQFFNQSMNESTLERLQFMYDLRKALEENELCLYYQPRLEAASSRIVGLEALIRWMPAGAGRVRMPKDFIPLAEETGLIIPLGEWVLRTACKQYKEWERQGVPPLRISVNISVVQFGRDEFVELIRQILEETAMPPDKLELELTESMVMRSEEDVIRKLKQLKELGVYLSIDDFGTGYSSFTYLKHFPIDALKIDRSFIQDVPNGVRDTAITKTIIALGRRLGLKVVAEGVETKEQLAFLTSRKCDEVQGYLLSRPLPVEGIERLLLGGKQGD</sequence>
<dbReference type="SUPFAM" id="SSF141868">
    <property type="entry name" value="EAL domain-like"/>
    <property type="match status" value="1"/>
</dbReference>
<dbReference type="InterPro" id="IPR052155">
    <property type="entry name" value="Biofilm_reg_signaling"/>
</dbReference>
<feature type="domain" description="GGDEF" evidence="7">
    <location>
        <begin position="450"/>
        <end position="583"/>
    </location>
</feature>
<dbReference type="InterPro" id="IPR003660">
    <property type="entry name" value="HAMP_dom"/>
</dbReference>
<comment type="caution">
    <text evidence="8">The sequence shown here is derived from an EMBL/GenBank/DDBJ whole genome shotgun (WGS) entry which is preliminary data.</text>
</comment>
<comment type="subcellular location">
    <subcellularLocation>
        <location evidence="1">Cell membrane</location>
    </subcellularLocation>
</comment>
<accession>A0ABS7D531</accession>
<dbReference type="Proteomes" id="UP000812277">
    <property type="component" value="Unassembled WGS sequence"/>
</dbReference>
<dbReference type="PANTHER" id="PTHR44757">
    <property type="entry name" value="DIGUANYLATE CYCLASE DGCP"/>
    <property type="match status" value="1"/>
</dbReference>
<dbReference type="PROSITE" id="PS50885">
    <property type="entry name" value="HAMP"/>
    <property type="match status" value="1"/>
</dbReference>
<dbReference type="Pfam" id="PF00990">
    <property type="entry name" value="GGDEF"/>
    <property type="match status" value="1"/>
</dbReference>